<reference evidence="1 2" key="1">
    <citation type="submission" date="2021-06" db="EMBL/GenBank/DDBJ databases">
        <authorList>
            <person name="Kallberg Y."/>
            <person name="Tangrot J."/>
            <person name="Rosling A."/>
        </authorList>
    </citation>
    <scope>NUCLEOTIDE SEQUENCE [LARGE SCALE GENOMIC DNA]</scope>
    <source>
        <strain evidence="1 2">120-4 pot B 10/14</strain>
    </source>
</reference>
<feature type="non-terminal residue" evidence="1">
    <location>
        <position position="1"/>
    </location>
</feature>
<proteinExistence type="predicted"/>
<dbReference type="EMBL" id="CAJVQB010009170">
    <property type="protein sequence ID" value="CAG8727416.1"/>
    <property type="molecule type" value="Genomic_DNA"/>
</dbReference>
<gene>
    <name evidence="1" type="ORF">GMARGA_LOCUS14056</name>
</gene>
<evidence type="ECO:0000313" key="2">
    <source>
        <dbReference type="Proteomes" id="UP000789901"/>
    </source>
</evidence>
<name>A0ABN7V487_GIGMA</name>
<evidence type="ECO:0000313" key="1">
    <source>
        <dbReference type="EMBL" id="CAG8727416.1"/>
    </source>
</evidence>
<dbReference type="Proteomes" id="UP000789901">
    <property type="component" value="Unassembled WGS sequence"/>
</dbReference>
<organism evidence="1 2">
    <name type="scientific">Gigaspora margarita</name>
    <dbReference type="NCBI Taxonomy" id="4874"/>
    <lineage>
        <taxon>Eukaryota</taxon>
        <taxon>Fungi</taxon>
        <taxon>Fungi incertae sedis</taxon>
        <taxon>Mucoromycota</taxon>
        <taxon>Glomeromycotina</taxon>
        <taxon>Glomeromycetes</taxon>
        <taxon>Diversisporales</taxon>
        <taxon>Gigasporaceae</taxon>
        <taxon>Gigaspora</taxon>
    </lineage>
</organism>
<sequence length="62" mass="6968">EALAELWDVSDDELLNFLAIEKKLTIINKTLQLLLEDFDLSSGGTYIDVMANKVFVNIVDPI</sequence>
<accession>A0ABN7V487</accession>
<comment type="caution">
    <text evidence="1">The sequence shown here is derived from an EMBL/GenBank/DDBJ whole genome shotgun (WGS) entry which is preliminary data.</text>
</comment>
<keyword evidence="2" id="KW-1185">Reference proteome</keyword>
<protein>
    <submittedName>
        <fullName evidence="1">30388_t:CDS:1</fullName>
    </submittedName>
</protein>